<comment type="caution">
    <text evidence="2">The sequence shown here is derived from an EMBL/GenBank/DDBJ whole genome shotgun (WGS) entry which is preliminary data.</text>
</comment>
<dbReference type="Proteomes" id="UP000274391">
    <property type="component" value="Unassembled WGS sequence"/>
</dbReference>
<dbReference type="RefSeq" id="WP_124968894.1">
    <property type="nucleotide sequence ID" value="NZ_RQVS01000001.1"/>
</dbReference>
<sequence length="240" mass="25952">MTDDARRRRRRGRLMLWALPLAIVAGLFSLKLVHQHITAEMAVAAYLDGDAEGALNLASQLQYVNLVERWKPDYDIGTSLLELGALEDARGSLERALPLAAPAEQCPIRANLAITLEREGDAALAGGDTALAIEKYQQALVVIGEQDASCEQSTSNRSLDESEVRITEKLEELLDPQGGEGDEGEDGSGGEGSGESENQPDPGQLDKIEEGLEGNQEEREDDLRENENWGGGGSSVDQPW</sequence>
<dbReference type="AlphaFoldDB" id="A0A3P3W7S6"/>
<name>A0A3P3W7S6_9MICO</name>
<proteinExistence type="predicted"/>
<evidence type="ECO:0000256" key="1">
    <source>
        <dbReference type="SAM" id="MobiDB-lite"/>
    </source>
</evidence>
<evidence type="ECO:0000313" key="3">
    <source>
        <dbReference type="Proteomes" id="UP000274391"/>
    </source>
</evidence>
<dbReference type="Gene3D" id="1.25.40.10">
    <property type="entry name" value="Tetratricopeptide repeat domain"/>
    <property type="match status" value="1"/>
</dbReference>
<dbReference type="OrthoDB" id="3712155at2"/>
<organism evidence="2 3">
    <name type="scientific">Gulosibacter macacae</name>
    <dbReference type="NCBI Taxonomy" id="2488791"/>
    <lineage>
        <taxon>Bacteria</taxon>
        <taxon>Bacillati</taxon>
        <taxon>Actinomycetota</taxon>
        <taxon>Actinomycetes</taxon>
        <taxon>Micrococcales</taxon>
        <taxon>Microbacteriaceae</taxon>
        <taxon>Gulosibacter</taxon>
    </lineage>
</organism>
<protein>
    <recommendedName>
        <fullName evidence="4">Tetratricopeptide repeat protein</fullName>
    </recommendedName>
</protein>
<evidence type="ECO:0008006" key="4">
    <source>
        <dbReference type="Google" id="ProtNLM"/>
    </source>
</evidence>
<gene>
    <name evidence="2" type="ORF">EG850_00840</name>
</gene>
<accession>A0A3P3W7S6</accession>
<keyword evidence="3" id="KW-1185">Reference proteome</keyword>
<reference evidence="2 3" key="1">
    <citation type="submission" date="2018-11" db="EMBL/GenBank/DDBJ databases">
        <title>YIM 102482-1 draft genome.</title>
        <authorList>
            <person name="Li G."/>
            <person name="Jiang Y."/>
        </authorList>
    </citation>
    <scope>NUCLEOTIDE SEQUENCE [LARGE SCALE GENOMIC DNA]</scope>
    <source>
        <strain evidence="2 3">YIM 102482-1</strain>
    </source>
</reference>
<feature type="region of interest" description="Disordered" evidence="1">
    <location>
        <begin position="171"/>
        <end position="240"/>
    </location>
</feature>
<dbReference type="EMBL" id="RQVS01000001">
    <property type="protein sequence ID" value="RRJ88723.1"/>
    <property type="molecule type" value="Genomic_DNA"/>
</dbReference>
<evidence type="ECO:0000313" key="2">
    <source>
        <dbReference type="EMBL" id="RRJ88723.1"/>
    </source>
</evidence>
<dbReference type="InterPro" id="IPR011990">
    <property type="entry name" value="TPR-like_helical_dom_sf"/>
</dbReference>